<organism evidence="2 3">
    <name type="scientific">Acrobeloides nanus</name>
    <dbReference type="NCBI Taxonomy" id="290746"/>
    <lineage>
        <taxon>Eukaryota</taxon>
        <taxon>Metazoa</taxon>
        <taxon>Ecdysozoa</taxon>
        <taxon>Nematoda</taxon>
        <taxon>Chromadorea</taxon>
        <taxon>Rhabditida</taxon>
        <taxon>Tylenchina</taxon>
        <taxon>Cephalobomorpha</taxon>
        <taxon>Cephaloboidea</taxon>
        <taxon>Cephalobidae</taxon>
        <taxon>Acrobeloides</taxon>
    </lineage>
</organism>
<protein>
    <submittedName>
        <fullName evidence="3">Uncharacterized protein</fullName>
    </submittedName>
</protein>
<name>A0A914E2G9_9BILA</name>
<sequence>MTLEYKQLEGRPIQAGGAHTPQSAAIAAAQFANGGMSGLNQMMHGLGSGLSSAMSRQQSMAGAGAGAPLTMPPSSLTTPVSSTATLPGQTSTIGNNASTPMAGLSSGLLGSVALSQPPPSGVNASGILPSSTSSGTAVGGNS</sequence>
<feature type="compositionally biased region" description="Polar residues" evidence="1">
    <location>
        <begin position="88"/>
        <end position="99"/>
    </location>
</feature>
<evidence type="ECO:0000313" key="2">
    <source>
        <dbReference type="Proteomes" id="UP000887540"/>
    </source>
</evidence>
<evidence type="ECO:0000256" key="1">
    <source>
        <dbReference type="SAM" id="MobiDB-lite"/>
    </source>
</evidence>
<reference evidence="3" key="1">
    <citation type="submission" date="2022-11" db="UniProtKB">
        <authorList>
            <consortium name="WormBaseParasite"/>
        </authorList>
    </citation>
    <scope>IDENTIFICATION</scope>
</reference>
<accession>A0A914E2G9</accession>
<keyword evidence="2" id="KW-1185">Reference proteome</keyword>
<dbReference type="WBParaSite" id="ACRNAN_scaffold5282.g23362.t1">
    <property type="protein sequence ID" value="ACRNAN_scaffold5282.g23362.t1"/>
    <property type="gene ID" value="ACRNAN_scaffold5282.g23362"/>
</dbReference>
<feature type="region of interest" description="Disordered" evidence="1">
    <location>
        <begin position="49"/>
        <end position="142"/>
    </location>
</feature>
<proteinExistence type="predicted"/>
<dbReference type="Proteomes" id="UP000887540">
    <property type="component" value="Unplaced"/>
</dbReference>
<feature type="compositionally biased region" description="Low complexity" evidence="1">
    <location>
        <begin position="68"/>
        <end position="87"/>
    </location>
</feature>
<dbReference type="AlphaFoldDB" id="A0A914E2G9"/>
<evidence type="ECO:0000313" key="3">
    <source>
        <dbReference type="WBParaSite" id="ACRNAN_scaffold5282.g23362.t1"/>
    </source>
</evidence>
<feature type="compositionally biased region" description="Polar residues" evidence="1">
    <location>
        <begin position="49"/>
        <end position="60"/>
    </location>
</feature>